<evidence type="ECO:0000256" key="6">
    <source>
        <dbReference type="ARBA" id="ARBA00022833"/>
    </source>
</evidence>
<evidence type="ECO:0000256" key="3">
    <source>
        <dbReference type="ARBA" id="ARBA00022723"/>
    </source>
</evidence>
<keyword evidence="1" id="KW-0031">Aminopeptidase</keyword>
<name>A0A937JEZ9_9GAMM</name>
<keyword evidence="6" id="KW-0862">Zinc</keyword>
<keyword evidence="4" id="KW-0732">Signal</keyword>
<dbReference type="PROSITE" id="PS51257">
    <property type="entry name" value="PROKAR_LIPOPROTEIN"/>
    <property type="match status" value="1"/>
</dbReference>
<dbReference type="PANTHER" id="PTHR12147:SF56">
    <property type="entry name" value="AMINOPEPTIDASE YDR415C-RELATED"/>
    <property type="match status" value="1"/>
</dbReference>
<dbReference type="Pfam" id="PF04389">
    <property type="entry name" value="Peptidase_M28"/>
    <property type="match status" value="1"/>
</dbReference>
<organism evidence="8 9">
    <name type="scientific">SAR86 cluster bacterium</name>
    <dbReference type="NCBI Taxonomy" id="2030880"/>
    <lineage>
        <taxon>Bacteria</taxon>
        <taxon>Pseudomonadati</taxon>
        <taxon>Pseudomonadota</taxon>
        <taxon>Gammaproteobacteria</taxon>
        <taxon>SAR86 cluster</taxon>
    </lineage>
</organism>
<evidence type="ECO:0000313" key="9">
    <source>
        <dbReference type="Proteomes" id="UP000705230"/>
    </source>
</evidence>
<proteinExistence type="predicted"/>
<evidence type="ECO:0000256" key="2">
    <source>
        <dbReference type="ARBA" id="ARBA00022670"/>
    </source>
</evidence>
<keyword evidence="2" id="KW-0645">Protease</keyword>
<reference evidence="8" key="1">
    <citation type="submission" date="2020-10" db="EMBL/GenBank/DDBJ databases">
        <title>Microbiome of the Black Sea water column analyzed by genome centric metagenomics.</title>
        <authorList>
            <person name="Cabello-Yeves P.J."/>
            <person name="Callieri C."/>
            <person name="Picazo A."/>
            <person name="Mehrshad M."/>
            <person name="Haro-Moreno J.M."/>
            <person name="Roda-Garcia J."/>
            <person name="Dzembekova N."/>
            <person name="Slabakova V."/>
            <person name="Slabakova N."/>
            <person name="Moncheva S."/>
            <person name="Rodriguez-Valera F."/>
        </authorList>
    </citation>
    <scope>NUCLEOTIDE SEQUENCE</scope>
    <source>
        <strain evidence="8">BS30m-G43</strain>
    </source>
</reference>
<dbReference type="GO" id="GO:0046872">
    <property type="term" value="F:metal ion binding"/>
    <property type="evidence" value="ECO:0007669"/>
    <property type="project" value="UniProtKB-KW"/>
</dbReference>
<dbReference type="SUPFAM" id="SSF53187">
    <property type="entry name" value="Zn-dependent exopeptidases"/>
    <property type="match status" value="1"/>
</dbReference>
<accession>A0A937JEZ9</accession>
<evidence type="ECO:0000256" key="4">
    <source>
        <dbReference type="ARBA" id="ARBA00022729"/>
    </source>
</evidence>
<protein>
    <submittedName>
        <fullName evidence="8">M28 family peptidase</fullName>
    </submittedName>
</protein>
<dbReference type="AlphaFoldDB" id="A0A937JEZ9"/>
<dbReference type="Gene3D" id="3.40.630.10">
    <property type="entry name" value="Zn peptidases"/>
    <property type="match status" value="1"/>
</dbReference>
<dbReference type="EMBL" id="JADHSG010000001">
    <property type="protein sequence ID" value="MBL6902674.1"/>
    <property type="molecule type" value="Genomic_DNA"/>
</dbReference>
<dbReference type="PANTHER" id="PTHR12147">
    <property type="entry name" value="METALLOPEPTIDASE M28 FAMILY MEMBER"/>
    <property type="match status" value="1"/>
</dbReference>
<dbReference type="Gene3D" id="3.50.30.30">
    <property type="match status" value="1"/>
</dbReference>
<dbReference type="SUPFAM" id="SSF52025">
    <property type="entry name" value="PA domain"/>
    <property type="match status" value="1"/>
</dbReference>
<evidence type="ECO:0000256" key="1">
    <source>
        <dbReference type="ARBA" id="ARBA00022438"/>
    </source>
</evidence>
<dbReference type="InterPro" id="IPR046450">
    <property type="entry name" value="PA_dom_sf"/>
</dbReference>
<feature type="domain" description="Peptidase M28" evidence="7">
    <location>
        <begin position="292"/>
        <end position="510"/>
    </location>
</feature>
<keyword evidence="3" id="KW-0479">Metal-binding</keyword>
<dbReference type="InterPro" id="IPR007484">
    <property type="entry name" value="Peptidase_M28"/>
</dbReference>
<evidence type="ECO:0000256" key="5">
    <source>
        <dbReference type="ARBA" id="ARBA00022801"/>
    </source>
</evidence>
<dbReference type="InterPro" id="IPR045175">
    <property type="entry name" value="M28_fam"/>
</dbReference>
<dbReference type="GO" id="GO:0006508">
    <property type="term" value="P:proteolysis"/>
    <property type="evidence" value="ECO:0007669"/>
    <property type="project" value="UniProtKB-KW"/>
</dbReference>
<evidence type="ECO:0000313" key="8">
    <source>
        <dbReference type="EMBL" id="MBL6902674.1"/>
    </source>
</evidence>
<dbReference type="Proteomes" id="UP000705230">
    <property type="component" value="Unassembled WGS sequence"/>
</dbReference>
<evidence type="ECO:0000259" key="7">
    <source>
        <dbReference type="Pfam" id="PF04389"/>
    </source>
</evidence>
<dbReference type="GO" id="GO:0004177">
    <property type="term" value="F:aminopeptidase activity"/>
    <property type="evidence" value="ECO:0007669"/>
    <property type="project" value="UniProtKB-KW"/>
</dbReference>
<keyword evidence="5" id="KW-0378">Hydrolase</keyword>
<gene>
    <name evidence="8" type="ORF">ISR29_00540</name>
</gene>
<comment type="caution">
    <text evidence="8">The sequence shown here is derived from an EMBL/GenBank/DDBJ whole genome shotgun (WGS) entry which is preliminary data.</text>
</comment>
<sequence length="540" mass="60821">MKRIISISFLLILIVSCSSDSEIDKRLTLQESIATLASDEFGGRAPGTEGGKLTKNFISKAFNDNALETINTSYFLEVPAVDIKQKPNSFFSISFRKVDEKLDPGKDVVFWTKRTSDYEKIRSSELVFVGYGIVAPEYNWNDYDGIDVKGKTVVMLINDPGFATGSPRLFNGRSMTYYGRWTYKFEEAARQGAAAAIIIHDEEPASYPWSVVESSWSGSQLSLQRNADDVLPLQLESWMHKDTLNRLMQYTGFNLDSLEEIALSKTFKPFIIRGLELNSDIYNTVNYFKSHNIAAVKKGSKKPDEYILFTAHWDHIGIKDDGLGDNDNIYNGAVDNATGVAVVLELSKRFAKINTDRSILFLAVTLEESGLLGSEYFASNSPIPLKNIVAGFNFDAVFPSGKSNDMVVIGYGASELEDLLEEELIKNNRYINPDPSPEKGFFYRSDHISFAKRGVPMLYSNNGSDLVVGGRAAAFNLSYDYTLNDYHQPSDEYSDDWDMTGIEQTIDTIFNVSLNLANSDMWPNWYEDNEFRSIRDKQRE</sequence>
<dbReference type="GO" id="GO:0008235">
    <property type="term" value="F:metalloexopeptidase activity"/>
    <property type="evidence" value="ECO:0007669"/>
    <property type="project" value="InterPro"/>
</dbReference>